<dbReference type="Proteomes" id="UP001377168">
    <property type="component" value="Unassembled WGS sequence"/>
</dbReference>
<evidence type="ECO:0000313" key="1">
    <source>
        <dbReference type="EMBL" id="MEJ8632059.1"/>
    </source>
</evidence>
<protein>
    <submittedName>
        <fullName evidence="1">Uncharacterized protein</fullName>
    </submittedName>
</protein>
<keyword evidence="2" id="KW-1185">Reference proteome</keyword>
<sequence>MQPPIRLARTVHHLAVRAIAARGVAHPITRALLAVAATAASRAWDMGHRVTDTHPPTGTERTTRA</sequence>
<name>A0ACC6PKY8_9ACTN</name>
<evidence type="ECO:0000313" key="2">
    <source>
        <dbReference type="Proteomes" id="UP001377168"/>
    </source>
</evidence>
<gene>
    <name evidence="1" type="ORF">WKI67_00930</name>
</gene>
<proteinExistence type="predicted"/>
<organism evidence="1 2">
    <name type="scientific">Streptomyces achmelvichensis</name>
    <dbReference type="NCBI Taxonomy" id="3134111"/>
    <lineage>
        <taxon>Bacteria</taxon>
        <taxon>Bacillati</taxon>
        <taxon>Actinomycetota</taxon>
        <taxon>Actinomycetes</taxon>
        <taxon>Kitasatosporales</taxon>
        <taxon>Streptomycetaceae</taxon>
        <taxon>Streptomyces</taxon>
    </lineage>
</organism>
<accession>A0ACC6PKY8</accession>
<dbReference type="EMBL" id="JBBKAJ010000003">
    <property type="protein sequence ID" value="MEJ8632059.1"/>
    <property type="molecule type" value="Genomic_DNA"/>
</dbReference>
<comment type="caution">
    <text evidence="1">The sequence shown here is derived from an EMBL/GenBank/DDBJ whole genome shotgun (WGS) entry which is preliminary data.</text>
</comment>
<reference evidence="1" key="1">
    <citation type="submission" date="2024-03" db="EMBL/GenBank/DDBJ databases">
        <title>Novel Streptomyces species of biotechnological and ecological value are a feature of Machair soil.</title>
        <authorList>
            <person name="Prole J.R."/>
            <person name="Goodfellow M."/>
            <person name="Allenby N."/>
            <person name="Ward A.C."/>
        </authorList>
    </citation>
    <scope>NUCLEOTIDE SEQUENCE</scope>
    <source>
        <strain evidence="1">MS2.AVA.5</strain>
    </source>
</reference>